<gene>
    <name evidence="1" type="ORF">GLW07_08905</name>
</gene>
<organism evidence="1 2">
    <name type="scientific">Guptibacillus hwajinpoensis</name>
    <dbReference type="NCBI Taxonomy" id="208199"/>
    <lineage>
        <taxon>Bacteria</taxon>
        <taxon>Bacillati</taxon>
        <taxon>Bacillota</taxon>
        <taxon>Bacilli</taxon>
        <taxon>Bacillales</taxon>
        <taxon>Guptibacillaceae</taxon>
        <taxon>Guptibacillus</taxon>
    </lineage>
</organism>
<dbReference type="RefSeq" id="WP_160919063.1">
    <property type="nucleotide sequence ID" value="NZ_WMEY01000002.1"/>
</dbReference>
<dbReference type="EMBL" id="WMEY01000002">
    <property type="protein sequence ID" value="MYL63470.1"/>
    <property type="molecule type" value="Genomic_DNA"/>
</dbReference>
<evidence type="ECO:0000313" key="1">
    <source>
        <dbReference type="EMBL" id="MYL63470.1"/>
    </source>
</evidence>
<evidence type="ECO:0008006" key="3">
    <source>
        <dbReference type="Google" id="ProtNLM"/>
    </source>
</evidence>
<sequence length="62" mass="7114">MAFRNFFNAELKCSSCNRSLKSGDEIFVHITLPNENKMPVGVLDKVLSKYSDTVYCKTCYQE</sequence>
<protein>
    <recommendedName>
        <fullName evidence="3">Fe3+ hydroxamate ABC transporter substrate-binding protein</fullName>
    </recommendedName>
</protein>
<reference evidence="1 2" key="1">
    <citation type="submission" date="2019-11" db="EMBL/GenBank/DDBJ databases">
        <title>Genome sequences of 17 halophilic strains isolated from different environments.</title>
        <authorList>
            <person name="Furrow R.E."/>
        </authorList>
    </citation>
    <scope>NUCLEOTIDE SEQUENCE [LARGE SCALE GENOMIC DNA]</scope>
    <source>
        <strain evidence="1 2">22506_14_FS</strain>
    </source>
</reference>
<name>A0A845EY32_9BACL</name>
<proteinExistence type="predicted"/>
<evidence type="ECO:0000313" key="2">
    <source>
        <dbReference type="Proteomes" id="UP000447833"/>
    </source>
</evidence>
<comment type="caution">
    <text evidence="1">The sequence shown here is derived from an EMBL/GenBank/DDBJ whole genome shotgun (WGS) entry which is preliminary data.</text>
</comment>
<dbReference type="AlphaFoldDB" id="A0A845EY32"/>
<accession>A0A845EY32</accession>
<dbReference type="Proteomes" id="UP000447833">
    <property type="component" value="Unassembled WGS sequence"/>
</dbReference>